<keyword evidence="3" id="KW-1185">Reference proteome</keyword>
<reference evidence="2" key="2">
    <citation type="submission" date="2020-09" db="EMBL/GenBank/DDBJ databases">
        <authorList>
            <person name="Sun Q."/>
            <person name="Zhou Y."/>
        </authorList>
    </citation>
    <scope>NUCLEOTIDE SEQUENCE</scope>
    <source>
        <strain evidence="2">CGMCC 4.7368</strain>
    </source>
</reference>
<dbReference type="EMBL" id="BMNH01000010">
    <property type="protein sequence ID" value="GGO71434.1"/>
    <property type="molecule type" value="Genomic_DNA"/>
</dbReference>
<feature type="transmembrane region" description="Helical" evidence="1">
    <location>
        <begin position="135"/>
        <end position="153"/>
    </location>
</feature>
<keyword evidence="1" id="KW-0812">Transmembrane</keyword>
<feature type="transmembrane region" description="Helical" evidence="1">
    <location>
        <begin position="109"/>
        <end position="129"/>
    </location>
</feature>
<evidence type="ECO:0000313" key="2">
    <source>
        <dbReference type="EMBL" id="GGO71434.1"/>
    </source>
</evidence>
<dbReference type="Proteomes" id="UP000646523">
    <property type="component" value="Unassembled WGS sequence"/>
</dbReference>
<feature type="transmembrane region" description="Helical" evidence="1">
    <location>
        <begin position="37"/>
        <end position="57"/>
    </location>
</feature>
<keyword evidence="1" id="KW-0472">Membrane</keyword>
<sequence>MVDESERAPSPEETLRLIERQRADTVRQLRGNPLLQYVPWGVAWAIGFTAYFLHYGLDGTPYAPITEAQALATLMGAQLVAGAVAAYGITKQSAQTRGDNSARGTMYGYTWFAGFLLMSVIAIRISPMLPPAEAGLVWAGASLLVVGILYMAGGAIWLDWRMFFVGAWVVAVDASGVLLGPGWHALLTAVLLGGGFIAAGLWFRRRP</sequence>
<comment type="caution">
    <text evidence="2">The sequence shown here is derived from an EMBL/GenBank/DDBJ whole genome shotgun (WGS) entry which is preliminary data.</text>
</comment>
<keyword evidence="1" id="KW-1133">Transmembrane helix</keyword>
<accession>A0A918DKR2</accession>
<evidence type="ECO:0000256" key="1">
    <source>
        <dbReference type="SAM" id="Phobius"/>
    </source>
</evidence>
<evidence type="ECO:0000313" key="3">
    <source>
        <dbReference type="Proteomes" id="UP000646523"/>
    </source>
</evidence>
<organism evidence="2 3">
    <name type="scientific">Nonomuraea cavernae</name>
    <dbReference type="NCBI Taxonomy" id="2045107"/>
    <lineage>
        <taxon>Bacteria</taxon>
        <taxon>Bacillati</taxon>
        <taxon>Actinomycetota</taxon>
        <taxon>Actinomycetes</taxon>
        <taxon>Streptosporangiales</taxon>
        <taxon>Streptosporangiaceae</taxon>
        <taxon>Nonomuraea</taxon>
    </lineage>
</organism>
<reference evidence="2" key="1">
    <citation type="journal article" date="2014" name="Int. J. Syst. Evol. Microbiol.">
        <title>Complete genome sequence of Corynebacterium casei LMG S-19264T (=DSM 44701T), isolated from a smear-ripened cheese.</title>
        <authorList>
            <consortium name="US DOE Joint Genome Institute (JGI-PGF)"/>
            <person name="Walter F."/>
            <person name="Albersmeier A."/>
            <person name="Kalinowski J."/>
            <person name="Ruckert C."/>
        </authorList>
    </citation>
    <scope>NUCLEOTIDE SEQUENCE</scope>
    <source>
        <strain evidence="2">CGMCC 4.7368</strain>
    </source>
</reference>
<proteinExistence type="predicted"/>
<protein>
    <submittedName>
        <fullName evidence="2">Uncharacterized protein</fullName>
    </submittedName>
</protein>
<gene>
    <name evidence="2" type="ORF">GCM10012289_37160</name>
</gene>
<name>A0A918DKR2_9ACTN</name>
<dbReference type="RefSeq" id="WP_189125376.1">
    <property type="nucleotide sequence ID" value="NZ_BMNH01000010.1"/>
</dbReference>
<feature type="transmembrane region" description="Helical" evidence="1">
    <location>
        <begin position="69"/>
        <end position="89"/>
    </location>
</feature>
<dbReference type="AlphaFoldDB" id="A0A918DKR2"/>
<feature type="transmembrane region" description="Helical" evidence="1">
    <location>
        <begin position="185"/>
        <end position="203"/>
    </location>
</feature>